<evidence type="ECO:0000313" key="2">
    <source>
        <dbReference type="Proteomes" id="UP000799437"/>
    </source>
</evidence>
<dbReference type="Proteomes" id="UP000799437">
    <property type="component" value="Unassembled WGS sequence"/>
</dbReference>
<protein>
    <submittedName>
        <fullName evidence="1">Uncharacterized protein</fullName>
    </submittedName>
</protein>
<name>A0A6A6WAR9_9PEZI</name>
<proteinExistence type="predicted"/>
<reference evidence="1" key="1">
    <citation type="journal article" date="2020" name="Stud. Mycol.">
        <title>101 Dothideomycetes genomes: a test case for predicting lifestyles and emergence of pathogens.</title>
        <authorList>
            <person name="Haridas S."/>
            <person name="Albert R."/>
            <person name="Binder M."/>
            <person name="Bloem J."/>
            <person name="Labutti K."/>
            <person name="Salamov A."/>
            <person name="Andreopoulos B."/>
            <person name="Baker S."/>
            <person name="Barry K."/>
            <person name="Bills G."/>
            <person name="Bluhm B."/>
            <person name="Cannon C."/>
            <person name="Castanera R."/>
            <person name="Culley D."/>
            <person name="Daum C."/>
            <person name="Ezra D."/>
            <person name="Gonzalez J."/>
            <person name="Henrissat B."/>
            <person name="Kuo A."/>
            <person name="Liang C."/>
            <person name="Lipzen A."/>
            <person name="Lutzoni F."/>
            <person name="Magnuson J."/>
            <person name="Mondo S."/>
            <person name="Nolan M."/>
            <person name="Ohm R."/>
            <person name="Pangilinan J."/>
            <person name="Park H.-J."/>
            <person name="Ramirez L."/>
            <person name="Alfaro M."/>
            <person name="Sun H."/>
            <person name="Tritt A."/>
            <person name="Yoshinaga Y."/>
            <person name="Zwiers L.-H."/>
            <person name="Turgeon B."/>
            <person name="Goodwin S."/>
            <person name="Spatafora J."/>
            <person name="Crous P."/>
            <person name="Grigoriev I."/>
        </authorList>
    </citation>
    <scope>NUCLEOTIDE SEQUENCE</scope>
    <source>
        <strain evidence="1">CBS 121739</strain>
    </source>
</reference>
<gene>
    <name evidence="1" type="ORF">EJ05DRAFT_484833</name>
</gene>
<evidence type="ECO:0000313" key="1">
    <source>
        <dbReference type="EMBL" id="KAF2759952.1"/>
    </source>
</evidence>
<dbReference type="AlphaFoldDB" id="A0A6A6WAR9"/>
<dbReference type="EMBL" id="ML996569">
    <property type="protein sequence ID" value="KAF2759952.1"/>
    <property type="molecule type" value="Genomic_DNA"/>
</dbReference>
<dbReference type="GeneID" id="54486442"/>
<organism evidence="1 2">
    <name type="scientific">Pseudovirgaria hyperparasitica</name>
    <dbReference type="NCBI Taxonomy" id="470096"/>
    <lineage>
        <taxon>Eukaryota</taxon>
        <taxon>Fungi</taxon>
        <taxon>Dikarya</taxon>
        <taxon>Ascomycota</taxon>
        <taxon>Pezizomycotina</taxon>
        <taxon>Dothideomycetes</taxon>
        <taxon>Dothideomycetes incertae sedis</taxon>
        <taxon>Acrospermales</taxon>
        <taxon>Acrospermaceae</taxon>
        <taxon>Pseudovirgaria</taxon>
    </lineage>
</organism>
<dbReference type="RefSeq" id="XP_033602403.1">
    <property type="nucleotide sequence ID" value="XM_033745388.1"/>
</dbReference>
<keyword evidence="2" id="KW-1185">Reference proteome</keyword>
<sequence>MSSIRQWPKVKSGSYKSRRVECAGCSAEHAHGPAGSLDDPYRDAAQAFPEAIQGTWACHGCKLGPDGVNAAEQGNPTKVIWKTEWLEIDKYGYEWKCIGAFGEGPQGLVNRMTMTMKTRERGISVTYERRVMMLRNEMSWEGHGVEKRTEGGSTDLHPVKTNIKIVGEADGGWVWKKEAA</sequence>
<accession>A0A6A6WAR9</accession>